<reference evidence="3 4" key="1">
    <citation type="journal article" date="2024" name="Plant J.">
        <title>Genome sequences and population genomics reveal climatic adaptation and genomic divergence between two closely related sweetgum species.</title>
        <authorList>
            <person name="Xu W.Q."/>
            <person name="Ren C.Q."/>
            <person name="Zhang X.Y."/>
            <person name="Comes H.P."/>
            <person name="Liu X.H."/>
            <person name="Li Y.G."/>
            <person name="Kettle C.J."/>
            <person name="Jalonen R."/>
            <person name="Gaisberger H."/>
            <person name="Ma Y.Z."/>
            <person name="Qiu Y.X."/>
        </authorList>
    </citation>
    <scope>NUCLEOTIDE SEQUENCE [LARGE SCALE GENOMIC DNA]</scope>
    <source>
        <strain evidence="3">Hangzhou</strain>
    </source>
</reference>
<protein>
    <recommendedName>
        <fullName evidence="2">Protein kinase domain-containing protein</fullName>
    </recommendedName>
</protein>
<evidence type="ECO:0000313" key="3">
    <source>
        <dbReference type="EMBL" id="KAK9271168.1"/>
    </source>
</evidence>
<feature type="region of interest" description="Disordered" evidence="1">
    <location>
        <begin position="745"/>
        <end position="765"/>
    </location>
</feature>
<keyword evidence="4" id="KW-1185">Reference proteome</keyword>
<dbReference type="PROSITE" id="PS50011">
    <property type="entry name" value="PROTEIN_KINASE_DOM"/>
    <property type="match status" value="1"/>
</dbReference>
<evidence type="ECO:0000313" key="4">
    <source>
        <dbReference type="Proteomes" id="UP001415857"/>
    </source>
</evidence>
<dbReference type="AlphaFoldDB" id="A0AAP0R8C6"/>
<dbReference type="InterPro" id="IPR011009">
    <property type="entry name" value="Kinase-like_dom_sf"/>
</dbReference>
<dbReference type="Pfam" id="PF00069">
    <property type="entry name" value="Pkinase"/>
    <property type="match status" value="1"/>
</dbReference>
<dbReference type="PANTHER" id="PTHR47987">
    <property type="entry name" value="OS08G0249100 PROTEIN"/>
    <property type="match status" value="1"/>
</dbReference>
<dbReference type="GO" id="GO:0004672">
    <property type="term" value="F:protein kinase activity"/>
    <property type="evidence" value="ECO:0007669"/>
    <property type="project" value="InterPro"/>
</dbReference>
<proteinExistence type="predicted"/>
<gene>
    <name evidence="3" type="ORF">L1049_026757</name>
</gene>
<organism evidence="3 4">
    <name type="scientific">Liquidambar formosana</name>
    <name type="common">Formosan gum</name>
    <dbReference type="NCBI Taxonomy" id="63359"/>
    <lineage>
        <taxon>Eukaryota</taxon>
        <taxon>Viridiplantae</taxon>
        <taxon>Streptophyta</taxon>
        <taxon>Embryophyta</taxon>
        <taxon>Tracheophyta</taxon>
        <taxon>Spermatophyta</taxon>
        <taxon>Magnoliopsida</taxon>
        <taxon>eudicotyledons</taxon>
        <taxon>Gunneridae</taxon>
        <taxon>Pentapetalae</taxon>
        <taxon>Saxifragales</taxon>
        <taxon>Altingiaceae</taxon>
        <taxon>Liquidambar</taxon>
    </lineage>
</organism>
<sequence length="815" mass="90113">MMSKKGVSAKKWDKRKQVYYGIPVDSHCSELLSRDLVKVVKLGYHLVAIHVRSDSATVSEEKASIRGDTESCKRYAYVKQVCLTGSFRKVIKRVAKHCLAMAVIAGTNPENAILGGISFTRFCQAITGNYCSSDCPQGKDYPWKGLGYELGGFKLESQPIFYLDGNHSSLTDEEAEVIEKTSSPAVPPSEGDASRDGSGGSKDGDFSLDHDYEEEVPLSSLSLLLREVPESTLGWPLLRITAPARREALSKYEVRDKSLVQRVNSLPDQSTSVILQNRIEFGPSTKRENSFDREIDNSMLQKRGTEGASSLAIQNLEDTSVEGSKNPKDENLGLVCEYKEEVFSSSISSSIKELPLSALGWPLLQIAASTTLMPLRESEARETSVVQWAISLPNRSTSVTPQTQFSLRSNTIENPVEGEISYSGDNSDKNFLPVSGMLTKELELLLKTKSSGCRWFSYEELKNATSQFSSENLIGEGGCSSVYKGYLPSGKPVAVKILKSYKEAWNDFASEIDIISSLKHKHITPLIGVCIGDDYLISVYDFLPKGSLEENLHGYKENRVLPWDTRFKVAVVVAEALDYLHNKCVRPIIHRDVKSSNILLSNEFQPQLSDFGLAIWGPTDSTYMEHGDVVGTFGYIAPEYFMHGRVSDKIDVYSFGVVLLELLSGKGPIGTQTLKGQESLVKWAKQLIDSGDLKALLDPKLNGDFDIVQMHRMVLVASLCINQSARLRPNASEILELLRGENDAEEMVKSHDNASKKSGNEEDDELYPEFGFKPCLDFALLDSDGDTASISATKPNKRCSLEDYLKGRHSLSSSH</sequence>
<dbReference type="SMART" id="SM00220">
    <property type="entry name" value="S_TKc"/>
    <property type="match status" value="1"/>
</dbReference>
<dbReference type="PROSITE" id="PS00108">
    <property type="entry name" value="PROTEIN_KINASE_ST"/>
    <property type="match status" value="1"/>
</dbReference>
<evidence type="ECO:0000256" key="1">
    <source>
        <dbReference type="SAM" id="MobiDB-lite"/>
    </source>
</evidence>
<dbReference type="FunFam" id="3.30.200.20:FF:000268">
    <property type="entry name" value="probable receptor-like serine/threonine-protein kinase At5g57670"/>
    <property type="match status" value="1"/>
</dbReference>
<dbReference type="FunFam" id="1.10.510.10:FF:000284">
    <property type="entry name" value="Putative receptor-like serine/threonine-protein kinase"/>
    <property type="match status" value="1"/>
</dbReference>
<accession>A0AAP0R8C6</accession>
<evidence type="ECO:0000259" key="2">
    <source>
        <dbReference type="PROSITE" id="PS50011"/>
    </source>
</evidence>
<dbReference type="InterPro" id="IPR008271">
    <property type="entry name" value="Ser/Thr_kinase_AS"/>
</dbReference>
<feature type="compositionally biased region" description="Basic and acidic residues" evidence="1">
    <location>
        <begin position="745"/>
        <end position="760"/>
    </location>
</feature>
<feature type="region of interest" description="Disordered" evidence="1">
    <location>
        <begin position="173"/>
        <end position="209"/>
    </location>
</feature>
<dbReference type="Gene3D" id="3.30.200.20">
    <property type="entry name" value="Phosphorylase Kinase, domain 1"/>
    <property type="match status" value="1"/>
</dbReference>
<dbReference type="EMBL" id="JBBPBK010000014">
    <property type="protein sequence ID" value="KAK9271168.1"/>
    <property type="molecule type" value="Genomic_DNA"/>
</dbReference>
<feature type="domain" description="Protein kinase" evidence="2">
    <location>
        <begin position="468"/>
        <end position="748"/>
    </location>
</feature>
<name>A0AAP0R8C6_LIQFO</name>
<dbReference type="InterPro" id="IPR046958">
    <property type="entry name" value="RBK1/2/STUNTED"/>
</dbReference>
<dbReference type="InterPro" id="IPR000719">
    <property type="entry name" value="Prot_kinase_dom"/>
</dbReference>
<dbReference type="Proteomes" id="UP001415857">
    <property type="component" value="Unassembled WGS sequence"/>
</dbReference>
<dbReference type="PANTHER" id="PTHR47987:SF11">
    <property type="entry name" value="RECEPTOR-LIKE CYTOSOLIC SERINE_THREONINE-PROTEIN KINASE RBK1 ISOFORM X1"/>
    <property type="match status" value="1"/>
</dbReference>
<dbReference type="CDD" id="cd14066">
    <property type="entry name" value="STKc_IRAK"/>
    <property type="match status" value="1"/>
</dbReference>
<dbReference type="GO" id="GO:0005524">
    <property type="term" value="F:ATP binding"/>
    <property type="evidence" value="ECO:0007669"/>
    <property type="project" value="InterPro"/>
</dbReference>
<dbReference type="Gene3D" id="1.10.510.10">
    <property type="entry name" value="Transferase(Phosphotransferase) domain 1"/>
    <property type="match status" value="1"/>
</dbReference>
<comment type="caution">
    <text evidence="3">The sequence shown here is derived from an EMBL/GenBank/DDBJ whole genome shotgun (WGS) entry which is preliminary data.</text>
</comment>
<dbReference type="SUPFAM" id="SSF56112">
    <property type="entry name" value="Protein kinase-like (PK-like)"/>
    <property type="match status" value="1"/>
</dbReference>